<keyword evidence="2" id="KW-0255">Endonuclease</keyword>
<comment type="caution">
    <text evidence="2">The sequence shown here is derived from an EMBL/GenBank/DDBJ whole genome shotgun (WGS) entry which is preliminary data.</text>
</comment>
<evidence type="ECO:0000313" key="3">
    <source>
        <dbReference type="Proteomes" id="UP001207654"/>
    </source>
</evidence>
<accession>A0ABT4AF67</accession>
<gene>
    <name evidence="2" type="ORF">OV287_34270</name>
</gene>
<dbReference type="PROSITE" id="PS51257">
    <property type="entry name" value="PROKAR_LIPOPROTEIN"/>
    <property type="match status" value="1"/>
</dbReference>
<proteinExistence type="predicted"/>
<dbReference type="RefSeq" id="WP_267538252.1">
    <property type="nucleotide sequence ID" value="NZ_JAPNKA010000001.1"/>
</dbReference>
<organism evidence="2 3">
    <name type="scientific">Archangium lansingense</name>
    <dbReference type="NCBI Taxonomy" id="2995310"/>
    <lineage>
        <taxon>Bacteria</taxon>
        <taxon>Pseudomonadati</taxon>
        <taxon>Myxococcota</taxon>
        <taxon>Myxococcia</taxon>
        <taxon>Myxococcales</taxon>
        <taxon>Cystobacterineae</taxon>
        <taxon>Archangiaceae</taxon>
        <taxon>Archangium</taxon>
    </lineage>
</organism>
<evidence type="ECO:0000256" key="1">
    <source>
        <dbReference type="SAM" id="MobiDB-lite"/>
    </source>
</evidence>
<dbReference type="EMBL" id="JAPNKA010000001">
    <property type="protein sequence ID" value="MCY1079537.1"/>
    <property type="molecule type" value="Genomic_DNA"/>
</dbReference>
<evidence type="ECO:0000313" key="2">
    <source>
        <dbReference type="EMBL" id="MCY1079537.1"/>
    </source>
</evidence>
<keyword evidence="2" id="KW-0378">Hydrolase</keyword>
<dbReference type="Proteomes" id="UP001207654">
    <property type="component" value="Unassembled WGS sequence"/>
</dbReference>
<feature type="region of interest" description="Disordered" evidence="1">
    <location>
        <begin position="372"/>
        <end position="397"/>
    </location>
</feature>
<keyword evidence="2" id="KW-0540">Nuclease</keyword>
<keyword evidence="3" id="KW-1185">Reference proteome</keyword>
<dbReference type="GO" id="GO:0004519">
    <property type="term" value="F:endonuclease activity"/>
    <property type="evidence" value="ECO:0007669"/>
    <property type="project" value="UniProtKB-KW"/>
</dbReference>
<reference evidence="2 3" key="1">
    <citation type="submission" date="2022-11" db="EMBL/GenBank/DDBJ databases">
        <title>Minimal conservation of predation-associated metabolite biosynthetic gene clusters underscores biosynthetic potential of Myxococcota including descriptions for ten novel species: Archangium lansinium sp. nov., Myxococcus landrumus sp. nov., Nannocystis bai.</title>
        <authorList>
            <person name="Ahearne A."/>
            <person name="Stevens C."/>
            <person name="Phillips K."/>
        </authorList>
    </citation>
    <scope>NUCLEOTIDE SEQUENCE [LARGE SCALE GENOMIC DNA]</scope>
    <source>
        <strain evidence="2 3">MIWBW</strain>
    </source>
</reference>
<protein>
    <submittedName>
        <fullName evidence="2">HNH endonuclease</fullName>
    </submittedName>
</protein>
<feature type="compositionally biased region" description="Polar residues" evidence="1">
    <location>
        <begin position="385"/>
        <end position="397"/>
    </location>
</feature>
<dbReference type="Pfam" id="PF12639">
    <property type="entry name" value="Colicin-DNase"/>
    <property type="match status" value="1"/>
</dbReference>
<name>A0ABT4AF67_9BACT</name>
<sequence>MQNTIRWGILGTGQVTGFLLAASLMLMACATDGTRVAGPDIRSTQGASSQVQVRLETEESPPQTFAPPHGTPVEVTLAQFDTAMARLVTELELPSPRHQRLALCDQPRQEDEGSALTRDYSRWCERRGTPGDCLSLLDSTLSLGAEARRTLALTISLGSVWEGSVEVWAGMVDPMALQSMVMSAMAGYLAMLAFPLPVTQAAAVSFGCFMIAYLGLDTVWSLLQGWRQLEMETQQARTFAEVREAGERFGRVMGAQVGRLLVMLATAAIGSTTNLLMKGPRLPGYAQASVQARSQVGLGLSALSQVRQVLVGQGSFTLTLAPGALAMAAQGMDGGGTSGAPGLAAQSNAPSKYRLPFIESWRKPRFTEDGRLLPYKDTRNPPTPITNLGRNRAGQTVSNGKTTVRFDRDGFAEFNTKFETLLDDVHVGSGQRFSHYKAANQKLSQAIKQDPRLAKELGLSADAIEKLSSSTKPPIGYSWHHHQDVGRMQLVSLEEHQLAAPHTGGMAIWGGGQ</sequence>